<keyword evidence="5" id="KW-1185">Reference proteome</keyword>
<protein>
    <submittedName>
        <fullName evidence="4">OmpA family protein</fullName>
    </submittedName>
</protein>
<comment type="caution">
    <text evidence="4">The sequence shown here is derived from an EMBL/GenBank/DDBJ whole genome shotgun (WGS) entry which is preliminary data.</text>
</comment>
<keyword evidence="2" id="KW-0812">Transmembrane</keyword>
<dbReference type="GO" id="GO:0016020">
    <property type="term" value="C:membrane"/>
    <property type="evidence" value="ECO:0007669"/>
    <property type="project" value="UniProtKB-UniRule"/>
</dbReference>
<dbReference type="PANTHER" id="PTHR30329">
    <property type="entry name" value="STATOR ELEMENT OF FLAGELLAR MOTOR COMPLEX"/>
    <property type="match status" value="1"/>
</dbReference>
<evidence type="ECO:0000313" key="4">
    <source>
        <dbReference type="EMBL" id="MBV4356774.1"/>
    </source>
</evidence>
<accession>A0A9E2S8R6</accession>
<organism evidence="4 5">
    <name type="scientific">Pinibacter aurantiacus</name>
    <dbReference type="NCBI Taxonomy" id="2851599"/>
    <lineage>
        <taxon>Bacteria</taxon>
        <taxon>Pseudomonadati</taxon>
        <taxon>Bacteroidota</taxon>
        <taxon>Chitinophagia</taxon>
        <taxon>Chitinophagales</taxon>
        <taxon>Chitinophagaceae</taxon>
        <taxon>Pinibacter</taxon>
    </lineage>
</organism>
<dbReference type="Pfam" id="PF06078">
    <property type="entry name" value="DUF937"/>
    <property type="match status" value="1"/>
</dbReference>
<evidence type="ECO:0000256" key="2">
    <source>
        <dbReference type="SAM" id="Phobius"/>
    </source>
</evidence>
<proteinExistence type="predicted"/>
<dbReference type="InterPro" id="IPR006665">
    <property type="entry name" value="OmpA-like"/>
</dbReference>
<dbReference type="AlphaFoldDB" id="A0A9E2S8R6"/>
<evidence type="ECO:0000256" key="1">
    <source>
        <dbReference type="PROSITE-ProRule" id="PRU00473"/>
    </source>
</evidence>
<dbReference type="RefSeq" id="WP_217790413.1">
    <property type="nucleotide sequence ID" value="NZ_JAHSPG010000003.1"/>
</dbReference>
<dbReference type="CDD" id="cd07185">
    <property type="entry name" value="OmpA_C-like"/>
    <property type="match status" value="1"/>
</dbReference>
<dbReference type="PROSITE" id="PS51123">
    <property type="entry name" value="OMPA_2"/>
    <property type="match status" value="1"/>
</dbReference>
<dbReference type="PANTHER" id="PTHR30329:SF21">
    <property type="entry name" value="LIPOPROTEIN YIAD-RELATED"/>
    <property type="match status" value="1"/>
</dbReference>
<keyword evidence="1 2" id="KW-0472">Membrane</keyword>
<feature type="transmembrane region" description="Helical" evidence="2">
    <location>
        <begin position="198"/>
        <end position="216"/>
    </location>
</feature>
<dbReference type="EMBL" id="JAHSPG010000003">
    <property type="protein sequence ID" value="MBV4356774.1"/>
    <property type="molecule type" value="Genomic_DNA"/>
</dbReference>
<reference evidence="4" key="1">
    <citation type="submission" date="2021-06" db="EMBL/GenBank/DDBJ databases">
        <authorList>
            <person name="Huq M.A."/>
        </authorList>
    </citation>
    <scope>NUCLEOTIDE SEQUENCE</scope>
    <source>
        <strain evidence="4">MAH-26</strain>
    </source>
</reference>
<keyword evidence="2" id="KW-1133">Transmembrane helix</keyword>
<name>A0A9E2S8R6_9BACT</name>
<dbReference type="InterPro" id="IPR009282">
    <property type="entry name" value="DUF937"/>
</dbReference>
<evidence type="ECO:0000313" key="5">
    <source>
        <dbReference type="Proteomes" id="UP000812270"/>
    </source>
</evidence>
<dbReference type="Pfam" id="PF00691">
    <property type="entry name" value="OmpA"/>
    <property type="match status" value="1"/>
</dbReference>
<gene>
    <name evidence="4" type="ORF">KTO63_06395</name>
</gene>
<sequence>MAFNLLDAVKSYLPADVISKAASYLGESENNITRGVAAAVPLSMAGIIQKAEAGGADTIFNFAKQAFNSGILQNFAGSFSHEGGGIPALAPGLLSGIFGDKFGSIANAVSGSLGLKGSTSSALFGSIVPLILGLLGKHAVDNNLSAGSLSSFLSSQKNAVLGSVPAGFDITKLYGSHGPAPHRVPSVSAAVEPPKSNLVYWILLGLFFLCIMWWLMRSCNGEKHDETAVTETVAHEEKHDTTTTATVPVRESLKLILPNGVEIDAYKGGIEDELVAFIKDSTKMAGKENWFDFTELNFKFATAEIVPESRKEVDNIVQILKAFPKVKIKVGGYTDKVGDEAANVKLSYDRANAVTKALQDAGVGAQVVKAEGYGSQYAKYPATAPEEDRIKDRRVAVSVREK</sequence>
<dbReference type="InterPro" id="IPR050330">
    <property type="entry name" value="Bact_OuterMem_StrucFunc"/>
</dbReference>
<dbReference type="Proteomes" id="UP000812270">
    <property type="component" value="Unassembled WGS sequence"/>
</dbReference>
<feature type="domain" description="OmpA-like" evidence="3">
    <location>
        <begin position="285"/>
        <end position="402"/>
    </location>
</feature>
<evidence type="ECO:0000259" key="3">
    <source>
        <dbReference type="PROSITE" id="PS51123"/>
    </source>
</evidence>